<gene>
    <name evidence="1" type="ORF">SDC9_199847</name>
</gene>
<accession>A0A645ILM4</accession>
<comment type="caution">
    <text evidence="1">The sequence shown here is derived from an EMBL/GenBank/DDBJ whole genome shotgun (WGS) entry which is preliminary data.</text>
</comment>
<dbReference type="EMBL" id="VSSQ01118065">
    <property type="protein sequence ID" value="MPN52191.1"/>
    <property type="molecule type" value="Genomic_DNA"/>
</dbReference>
<evidence type="ECO:0000313" key="1">
    <source>
        <dbReference type="EMBL" id="MPN52191.1"/>
    </source>
</evidence>
<protein>
    <submittedName>
        <fullName evidence="1">Uncharacterized protein</fullName>
    </submittedName>
</protein>
<reference evidence="1" key="1">
    <citation type="submission" date="2019-08" db="EMBL/GenBank/DDBJ databases">
        <authorList>
            <person name="Kucharzyk K."/>
            <person name="Murdoch R.W."/>
            <person name="Higgins S."/>
            <person name="Loffler F."/>
        </authorList>
    </citation>
    <scope>NUCLEOTIDE SEQUENCE</scope>
</reference>
<sequence>MVFLGKILPFFYIFDAVPTAFHQFQVQAKTICIEKISHPGDIVIKHRIRRDIYGIIISRNRTLFQSIPQPLKNDPVRFSRQREFLDILKERSRIFVGIMVHTGQHLIKNRLACMRIHDRLINSIYFFMLDNGGQESHSALFFDVLFVFVIFE</sequence>
<proteinExistence type="predicted"/>
<organism evidence="1">
    <name type="scientific">bioreactor metagenome</name>
    <dbReference type="NCBI Taxonomy" id="1076179"/>
    <lineage>
        <taxon>unclassified sequences</taxon>
        <taxon>metagenomes</taxon>
        <taxon>ecological metagenomes</taxon>
    </lineage>
</organism>
<name>A0A645ILM4_9ZZZZ</name>
<dbReference type="AlphaFoldDB" id="A0A645ILM4"/>